<protein>
    <submittedName>
        <fullName evidence="1">Uncharacterized protein</fullName>
    </submittedName>
</protein>
<dbReference type="AlphaFoldDB" id="A0A9Q1E8K3"/>
<evidence type="ECO:0000313" key="1">
    <source>
        <dbReference type="EMBL" id="KAJ8334223.1"/>
    </source>
</evidence>
<name>A0A9Q1E8K3_SYNKA</name>
<comment type="caution">
    <text evidence="1">The sequence shown here is derived from an EMBL/GenBank/DDBJ whole genome shotgun (WGS) entry which is preliminary data.</text>
</comment>
<accession>A0A9Q1E8K3</accession>
<dbReference type="Proteomes" id="UP001152622">
    <property type="component" value="Chromosome 21"/>
</dbReference>
<reference evidence="1" key="1">
    <citation type="journal article" date="2023" name="Science">
        <title>Genome structures resolve the early diversification of teleost fishes.</title>
        <authorList>
            <person name="Parey E."/>
            <person name="Louis A."/>
            <person name="Montfort J."/>
            <person name="Bouchez O."/>
            <person name="Roques C."/>
            <person name="Iampietro C."/>
            <person name="Lluch J."/>
            <person name="Castinel A."/>
            <person name="Donnadieu C."/>
            <person name="Desvignes T."/>
            <person name="Floi Bucao C."/>
            <person name="Jouanno E."/>
            <person name="Wen M."/>
            <person name="Mejri S."/>
            <person name="Dirks R."/>
            <person name="Jansen H."/>
            <person name="Henkel C."/>
            <person name="Chen W.J."/>
            <person name="Zahm M."/>
            <person name="Cabau C."/>
            <person name="Klopp C."/>
            <person name="Thompson A.W."/>
            <person name="Robinson-Rechavi M."/>
            <person name="Braasch I."/>
            <person name="Lecointre G."/>
            <person name="Bobe J."/>
            <person name="Postlethwait J.H."/>
            <person name="Berthelot C."/>
            <person name="Roest Crollius H."/>
            <person name="Guiguen Y."/>
        </authorList>
    </citation>
    <scope>NUCLEOTIDE SEQUENCE</scope>
    <source>
        <strain evidence="1">WJC10195</strain>
    </source>
</reference>
<evidence type="ECO:0000313" key="2">
    <source>
        <dbReference type="Proteomes" id="UP001152622"/>
    </source>
</evidence>
<keyword evidence="2" id="KW-1185">Reference proteome</keyword>
<dbReference type="EMBL" id="JAINUF010000021">
    <property type="protein sequence ID" value="KAJ8334223.1"/>
    <property type="molecule type" value="Genomic_DNA"/>
</dbReference>
<sequence>MGGAEPRQARSQRAVAAGSEGLGDVAGSNCCNGLCSMLHFLSVLDLRLYQRTSYCRLYRSALGASTAVKQHRKTYLKEKCITARHTVDD</sequence>
<gene>
    <name evidence="1" type="ORF">SKAU_G00398620</name>
</gene>
<organism evidence="1 2">
    <name type="scientific">Synaphobranchus kaupii</name>
    <name type="common">Kaup's arrowtooth eel</name>
    <dbReference type="NCBI Taxonomy" id="118154"/>
    <lineage>
        <taxon>Eukaryota</taxon>
        <taxon>Metazoa</taxon>
        <taxon>Chordata</taxon>
        <taxon>Craniata</taxon>
        <taxon>Vertebrata</taxon>
        <taxon>Euteleostomi</taxon>
        <taxon>Actinopterygii</taxon>
        <taxon>Neopterygii</taxon>
        <taxon>Teleostei</taxon>
        <taxon>Anguilliformes</taxon>
        <taxon>Synaphobranchidae</taxon>
        <taxon>Synaphobranchus</taxon>
    </lineage>
</organism>
<proteinExistence type="predicted"/>